<protein>
    <recommendedName>
        <fullName evidence="3">DUF3052 domain-containing protein</fullName>
    </recommendedName>
</protein>
<dbReference type="EMBL" id="JACJVP010000044">
    <property type="protein sequence ID" value="MBB6674083.1"/>
    <property type="molecule type" value="Genomic_DNA"/>
</dbReference>
<dbReference type="AlphaFoldDB" id="A0A7X0RV05"/>
<accession>A0A7X0RV05</accession>
<dbReference type="RefSeq" id="WP_185671947.1">
    <property type="nucleotide sequence ID" value="NZ_JACJVP010000044.1"/>
</dbReference>
<evidence type="ECO:0008006" key="3">
    <source>
        <dbReference type="Google" id="ProtNLM"/>
    </source>
</evidence>
<keyword evidence="2" id="KW-1185">Reference proteome</keyword>
<comment type="caution">
    <text evidence="1">The sequence shown here is derived from an EMBL/GenBank/DDBJ whole genome shotgun (WGS) entry which is preliminary data.</text>
</comment>
<evidence type="ECO:0000313" key="1">
    <source>
        <dbReference type="EMBL" id="MBB6674083.1"/>
    </source>
</evidence>
<organism evidence="1 2">
    <name type="scientific">Cohnella nanjingensis</name>
    <dbReference type="NCBI Taxonomy" id="1387779"/>
    <lineage>
        <taxon>Bacteria</taxon>
        <taxon>Bacillati</taxon>
        <taxon>Bacillota</taxon>
        <taxon>Bacilli</taxon>
        <taxon>Bacillales</taxon>
        <taxon>Paenibacillaceae</taxon>
        <taxon>Cohnella</taxon>
    </lineage>
</organism>
<proteinExistence type="predicted"/>
<evidence type="ECO:0000313" key="2">
    <source>
        <dbReference type="Proteomes" id="UP000547209"/>
    </source>
</evidence>
<sequence>MSKPLYQKLYYKSGRAAVLNAPEGFDLGVDVETAPEGKFDFVLVFAATAEQVLKWTAKVIPTLNEDAVFWVAYPKQSGKIKTDINRDILWRLMEGKTEYRIVSNVAVDDTWSALRFRHIDKVKPRT</sequence>
<reference evidence="1 2" key="1">
    <citation type="submission" date="2020-08" db="EMBL/GenBank/DDBJ databases">
        <title>Cohnella phylogeny.</title>
        <authorList>
            <person name="Dunlap C."/>
        </authorList>
    </citation>
    <scope>NUCLEOTIDE SEQUENCE [LARGE SCALE GENOMIC DNA]</scope>
    <source>
        <strain evidence="1 2">DSM 28246</strain>
    </source>
</reference>
<name>A0A7X0RV05_9BACL</name>
<gene>
    <name evidence="1" type="ORF">H7C19_25715</name>
</gene>
<dbReference type="Proteomes" id="UP000547209">
    <property type="component" value="Unassembled WGS sequence"/>
</dbReference>